<dbReference type="RefSeq" id="XP_001223276.1">
    <property type="nucleotide sequence ID" value="XM_001223275.1"/>
</dbReference>
<evidence type="ECO:0000256" key="1">
    <source>
        <dbReference type="SAM" id="MobiDB-lite"/>
    </source>
</evidence>
<dbReference type="HOGENOM" id="CLU_337119_0_0_1"/>
<name>Q2H2D4_CHAGB</name>
<keyword evidence="3" id="KW-1185">Reference proteome</keyword>
<evidence type="ECO:0000313" key="3">
    <source>
        <dbReference type="Proteomes" id="UP000001056"/>
    </source>
</evidence>
<evidence type="ECO:0000313" key="2">
    <source>
        <dbReference type="EMBL" id="EAQ87443.1"/>
    </source>
</evidence>
<feature type="compositionally biased region" description="Low complexity" evidence="1">
    <location>
        <begin position="809"/>
        <end position="821"/>
    </location>
</feature>
<dbReference type="InParanoid" id="Q2H2D4"/>
<proteinExistence type="predicted"/>
<dbReference type="OMA" id="DENGLAC"/>
<dbReference type="Proteomes" id="UP000001056">
    <property type="component" value="Unassembled WGS sequence"/>
</dbReference>
<dbReference type="EMBL" id="CH408032">
    <property type="protein sequence ID" value="EAQ87443.1"/>
    <property type="molecule type" value="Genomic_DNA"/>
</dbReference>
<accession>Q2H2D4</accession>
<protein>
    <submittedName>
        <fullName evidence="2">Uncharacterized protein</fullName>
    </submittedName>
</protein>
<dbReference type="OrthoDB" id="5376140at2759"/>
<feature type="region of interest" description="Disordered" evidence="1">
    <location>
        <begin position="721"/>
        <end position="821"/>
    </location>
</feature>
<dbReference type="GeneID" id="4392874"/>
<dbReference type="eggNOG" id="ENOG502TECE">
    <property type="taxonomic scope" value="Eukaryota"/>
</dbReference>
<reference evidence="3" key="1">
    <citation type="journal article" date="2015" name="Genome Announc.">
        <title>Draft genome sequence of the cellulolytic fungus Chaetomium globosum.</title>
        <authorList>
            <person name="Cuomo C.A."/>
            <person name="Untereiner W.A."/>
            <person name="Ma L.-J."/>
            <person name="Grabherr M."/>
            <person name="Birren B.W."/>
        </authorList>
    </citation>
    <scope>NUCLEOTIDE SEQUENCE [LARGE SCALE GENOMIC DNA]</scope>
    <source>
        <strain evidence="3">ATCC 6205 / CBS 148.51 / DSM 1962 / NBRC 6347 / NRRL 1970</strain>
    </source>
</reference>
<organism evidence="2 3">
    <name type="scientific">Chaetomium globosum (strain ATCC 6205 / CBS 148.51 / DSM 1962 / NBRC 6347 / NRRL 1970)</name>
    <name type="common">Soil fungus</name>
    <dbReference type="NCBI Taxonomy" id="306901"/>
    <lineage>
        <taxon>Eukaryota</taxon>
        <taxon>Fungi</taxon>
        <taxon>Dikarya</taxon>
        <taxon>Ascomycota</taxon>
        <taxon>Pezizomycotina</taxon>
        <taxon>Sordariomycetes</taxon>
        <taxon>Sordariomycetidae</taxon>
        <taxon>Sordariales</taxon>
        <taxon>Chaetomiaceae</taxon>
        <taxon>Chaetomium</taxon>
    </lineage>
</organism>
<sequence length="879" mass="97780">MATVPIDDYLSEEEEEGEEYDYMYDPEITLSSIAKSKTINFSIHANYTGWEPREAFRELRDFCVVREERTSGTDTEIVYKVPRFGADDSKEWLGYIRYKGRHGEGTIDITNRSATLQPWHLDLGGTSKADDDDQAGAHGEGLKLALLVLMRGMQNHSVRCRSGGFNWKFNFTTRGRLVARLHRMAPEAIRKAEDQARRLSQRTLLPFGTNPELDVQFVIGETHAGRDQWGGKVKRSPVEQEEFEAWTKAALFLQDARDGAIISTDGGDLLTDPRLCGHIYLKGLLLDESVPTRSASITDQPLKFGYNFASGHTNRERQSVGSADEEARAITGIWSKALEAKPELVSELSAVLNTTEPKYADIAGAERFMNFETAWRLKQYLVGSQFAGKWYYCGEDKNKNPRLDRIIQGLGCEGVQLADSYWTILRRHNLIRTAEEEEHSRFTSAPTVVATGFETAFAKSVRRLLRACVHACPMTNGTAIQFVQAGQLHLQLFYSKAERLFWVHDRWLSINGATEELGLPEDLLSVDVIFHTVKRLFADALDQLPCVMFLGDGSRTADWLRKLEVSRAEQRLLNYLRMEGLHVLEIGSNRELRLTWKVDTRLALGIRVEIQCHSASRCLHLRENFLTAEHGAFCSTESAKPSPTALNTALANSFAVARADKLMCMTPWDENGLACRSHECNYSTGCHYEKDLEADKDYFFVVLIPADPNSFVALSTVTDMAGRASSTSRNRARPPSPAPYRGPRRSAPGCRPPELPAPRRSGPREVSSVSTSNPANSGTGNTGGVSPSPGPDVNGRQPPTAAAPGVKHTTVITPSTPATATVSTASFTLGPRLSTLDVFKIDRERWYEAKNAANVQAVIGIFTGEKSLPEETKKRPRID</sequence>
<gene>
    <name evidence="2" type="ORF">CHGG_04062</name>
</gene>
<dbReference type="AlphaFoldDB" id="Q2H2D4"/>
<feature type="compositionally biased region" description="Polar residues" evidence="1">
    <location>
        <begin position="767"/>
        <end position="779"/>
    </location>
</feature>
<dbReference type="VEuPathDB" id="FungiDB:CHGG_04062"/>